<keyword evidence="2" id="KW-0238">DNA-binding</keyword>
<protein>
    <submittedName>
        <fullName evidence="5">Regulatory protein MarR</fullName>
    </submittedName>
</protein>
<sequence>MDEPISRRLTQLAKIYLGAFSNHVEELDINRYHFILLLIAEHEGQLTQKKLGQITGKDKSAMVNIINSLTDKGYVYRELNPDDRRGQLIKITEKAQQDIPAIRQSFQLLNHKATEGINSQKLDIFNEVLQQMSVNLIPLASKRVSFQLKKSNH</sequence>
<keyword evidence="6" id="KW-1185">Reference proteome</keyword>
<dbReference type="RefSeq" id="WP_008507188.1">
    <property type="nucleotide sequence ID" value="NZ_CM001403.1"/>
</dbReference>
<evidence type="ECO:0000256" key="3">
    <source>
        <dbReference type="ARBA" id="ARBA00023163"/>
    </source>
</evidence>
<dbReference type="SMART" id="SM00347">
    <property type="entry name" value="HTH_MARR"/>
    <property type="match status" value="1"/>
</dbReference>
<gene>
    <name evidence="5" type="ORF">Mucpa_2837</name>
</gene>
<dbReference type="EMBL" id="CM001403">
    <property type="protein sequence ID" value="EHQ26948.1"/>
    <property type="molecule type" value="Genomic_DNA"/>
</dbReference>
<dbReference type="Pfam" id="PF12802">
    <property type="entry name" value="MarR_2"/>
    <property type="match status" value="1"/>
</dbReference>
<dbReference type="Proteomes" id="UP000002774">
    <property type="component" value="Chromosome"/>
</dbReference>
<evidence type="ECO:0000256" key="2">
    <source>
        <dbReference type="ARBA" id="ARBA00023125"/>
    </source>
</evidence>
<feature type="domain" description="HTH marR-type" evidence="4">
    <location>
        <begin position="2"/>
        <end position="134"/>
    </location>
</feature>
<dbReference type="InterPro" id="IPR000835">
    <property type="entry name" value="HTH_MarR-typ"/>
</dbReference>
<reference evidence="5" key="1">
    <citation type="submission" date="2011-09" db="EMBL/GenBank/DDBJ databases">
        <title>The permanent draft genome of Mucilaginibacter paludis DSM 18603.</title>
        <authorList>
            <consortium name="US DOE Joint Genome Institute (JGI-PGF)"/>
            <person name="Lucas S."/>
            <person name="Han J."/>
            <person name="Lapidus A."/>
            <person name="Bruce D."/>
            <person name="Goodwin L."/>
            <person name="Pitluck S."/>
            <person name="Peters L."/>
            <person name="Kyrpides N."/>
            <person name="Mavromatis K."/>
            <person name="Ivanova N."/>
            <person name="Mikhailova N."/>
            <person name="Held B."/>
            <person name="Detter J.C."/>
            <person name="Tapia R."/>
            <person name="Han C."/>
            <person name="Land M."/>
            <person name="Hauser L."/>
            <person name="Markowitz V."/>
            <person name="Cheng J.-F."/>
            <person name="Hugenholtz P."/>
            <person name="Woyke T."/>
            <person name="Wu D."/>
            <person name="Tindall B."/>
            <person name="Brambilla E."/>
            <person name="Klenk H.-P."/>
            <person name="Eisen J.A."/>
        </authorList>
    </citation>
    <scope>NUCLEOTIDE SEQUENCE [LARGE SCALE GENOMIC DNA]</scope>
    <source>
        <strain evidence="5">DSM 18603</strain>
    </source>
</reference>
<dbReference type="PROSITE" id="PS50995">
    <property type="entry name" value="HTH_MARR_2"/>
    <property type="match status" value="1"/>
</dbReference>
<proteinExistence type="predicted"/>
<organism evidence="5 6">
    <name type="scientific">Mucilaginibacter paludis DSM 18603</name>
    <dbReference type="NCBI Taxonomy" id="714943"/>
    <lineage>
        <taxon>Bacteria</taxon>
        <taxon>Pseudomonadati</taxon>
        <taxon>Bacteroidota</taxon>
        <taxon>Sphingobacteriia</taxon>
        <taxon>Sphingobacteriales</taxon>
        <taxon>Sphingobacteriaceae</taxon>
        <taxon>Mucilaginibacter</taxon>
    </lineage>
</organism>
<dbReference type="InterPro" id="IPR036388">
    <property type="entry name" value="WH-like_DNA-bd_sf"/>
</dbReference>
<dbReference type="GO" id="GO:0003700">
    <property type="term" value="F:DNA-binding transcription factor activity"/>
    <property type="evidence" value="ECO:0007669"/>
    <property type="project" value="InterPro"/>
</dbReference>
<dbReference type="InterPro" id="IPR036390">
    <property type="entry name" value="WH_DNA-bd_sf"/>
</dbReference>
<dbReference type="AlphaFoldDB" id="H1Y8S6"/>
<dbReference type="PRINTS" id="PR00598">
    <property type="entry name" value="HTHMARR"/>
</dbReference>
<evidence type="ECO:0000259" key="4">
    <source>
        <dbReference type="PROSITE" id="PS50995"/>
    </source>
</evidence>
<dbReference type="Gene3D" id="1.10.10.10">
    <property type="entry name" value="Winged helix-like DNA-binding domain superfamily/Winged helix DNA-binding domain"/>
    <property type="match status" value="1"/>
</dbReference>
<dbReference type="STRING" id="714943.Mucpa_2837"/>
<dbReference type="HOGENOM" id="CLU_083287_18_2_10"/>
<accession>H1Y8S6</accession>
<evidence type="ECO:0000256" key="1">
    <source>
        <dbReference type="ARBA" id="ARBA00023015"/>
    </source>
</evidence>
<evidence type="ECO:0000313" key="6">
    <source>
        <dbReference type="Proteomes" id="UP000002774"/>
    </source>
</evidence>
<evidence type="ECO:0000313" key="5">
    <source>
        <dbReference type="EMBL" id="EHQ26948.1"/>
    </source>
</evidence>
<dbReference type="SUPFAM" id="SSF46785">
    <property type="entry name" value="Winged helix' DNA-binding domain"/>
    <property type="match status" value="1"/>
</dbReference>
<dbReference type="PANTHER" id="PTHR42756">
    <property type="entry name" value="TRANSCRIPTIONAL REGULATOR, MARR"/>
    <property type="match status" value="1"/>
</dbReference>
<dbReference type="eggNOG" id="COG1846">
    <property type="taxonomic scope" value="Bacteria"/>
</dbReference>
<keyword evidence="1" id="KW-0805">Transcription regulation</keyword>
<dbReference type="OrthoDB" id="5327581at2"/>
<keyword evidence="3" id="KW-0804">Transcription</keyword>
<dbReference type="PANTHER" id="PTHR42756:SF1">
    <property type="entry name" value="TRANSCRIPTIONAL REPRESSOR OF EMRAB OPERON"/>
    <property type="match status" value="1"/>
</dbReference>
<dbReference type="GO" id="GO:0003677">
    <property type="term" value="F:DNA binding"/>
    <property type="evidence" value="ECO:0007669"/>
    <property type="project" value="UniProtKB-KW"/>
</dbReference>
<name>H1Y8S6_9SPHI</name>